<keyword evidence="3" id="KW-1185">Reference proteome</keyword>
<evidence type="ECO:0000256" key="1">
    <source>
        <dbReference type="SAM" id="MobiDB-lite"/>
    </source>
</evidence>
<dbReference type="AlphaFoldDB" id="A0AA36D5R9"/>
<dbReference type="InterPro" id="IPR029982">
    <property type="entry name" value="Kptn"/>
</dbReference>
<organism evidence="2 3">
    <name type="scientific">Mesorhabditis spiculigera</name>
    <dbReference type="NCBI Taxonomy" id="96644"/>
    <lineage>
        <taxon>Eukaryota</taxon>
        <taxon>Metazoa</taxon>
        <taxon>Ecdysozoa</taxon>
        <taxon>Nematoda</taxon>
        <taxon>Chromadorea</taxon>
        <taxon>Rhabditida</taxon>
        <taxon>Rhabditina</taxon>
        <taxon>Rhabditomorpha</taxon>
        <taxon>Rhabditoidea</taxon>
        <taxon>Rhabditidae</taxon>
        <taxon>Mesorhabditinae</taxon>
        <taxon>Mesorhabditis</taxon>
    </lineage>
</organism>
<dbReference type="GO" id="GO:0007015">
    <property type="term" value="P:actin filament organization"/>
    <property type="evidence" value="ECO:0007669"/>
    <property type="project" value="InterPro"/>
</dbReference>
<proteinExistence type="predicted"/>
<dbReference type="GO" id="GO:0030027">
    <property type="term" value="C:lamellipodium"/>
    <property type="evidence" value="ECO:0007669"/>
    <property type="project" value="TreeGrafter"/>
</dbReference>
<feature type="region of interest" description="Disordered" evidence="1">
    <location>
        <begin position="340"/>
        <end position="390"/>
    </location>
</feature>
<dbReference type="GO" id="GO:0015629">
    <property type="term" value="C:actin cytoskeleton"/>
    <property type="evidence" value="ECO:0007669"/>
    <property type="project" value="InterPro"/>
</dbReference>
<evidence type="ECO:0000313" key="2">
    <source>
        <dbReference type="EMBL" id="CAJ0581608.1"/>
    </source>
</evidence>
<evidence type="ECO:0000313" key="3">
    <source>
        <dbReference type="Proteomes" id="UP001177023"/>
    </source>
</evidence>
<reference evidence="2" key="1">
    <citation type="submission" date="2023-06" db="EMBL/GenBank/DDBJ databases">
        <authorList>
            <person name="Delattre M."/>
        </authorList>
    </citation>
    <scope>NUCLEOTIDE SEQUENCE</scope>
    <source>
        <strain evidence="2">AF72</strain>
    </source>
</reference>
<feature type="non-terminal residue" evidence="2">
    <location>
        <position position="1"/>
    </location>
</feature>
<dbReference type="GO" id="GO:0034198">
    <property type="term" value="P:cellular response to amino acid starvation"/>
    <property type="evidence" value="ECO:0007669"/>
    <property type="project" value="TreeGrafter"/>
</dbReference>
<dbReference type="PANTHER" id="PTHR15435">
    <property type="entry name" value="KICSTOR COMPLEX PROTEIN KAPTIN"/>
    <property type="match status" value="1"/>
</dbReference>
<dbReference type="GO" id="GO:0051015">
    <property type="term" value="F:actin filament binding"/>
    <property type="evidence" value="ECO:0007669"/>
    <property type="project" value="TreeGrafter"/>
</dbReference>
<sequence>MNVALDEIGLIEITDARMCFLEGQRYLCTSWAKLDAACNNLGQFVALFRFTDGSLEFVNKVVAKRQWAATTIIPTPVGPLYAVFVTDAAPLLYVVNKSGLKPIEFEELPESNSFADLKAARKGSITRFSRLSSGKYIWTAEGTDAGLFVISVFEKDTGRYIGRRAFRFNGAISVVSLFELEQTDSISEETVPEMLLLLSSTVGPVCIWHGTILEETLVVELIYELADTIQKDAVTSAFISKGLIFIGTYSGVFLVYQVPKGVVEMAEAIPAVFMLGLSSPIITLTSLDEAGHRIGVISTEGFHTLLYQESTSTPVTPSAIAYEDEIVLPTGEQRVELGTEARAEPPVTPTQSSSRGQSGGSGLTLRKETSSGGRRTKPENLPIDRVTFRI</sequence>
<protein>
    <submittedName>
        <fullName evidence="2">Uncharacterized protein</fullName>
    </submittedName>
</protein>
<name>A0AA36D5R9_9BILA</name>
<gene>
    <name evidence="2" type="ORF">MSPICULIGERA_LOCUS19765</name>
</gene>
<dbReference type="EMBL" id="CATQJA010002663">
    <property type="protein sequence ID" value="CAJ0581608.1"/>
    <property type="molecule type" value="Genomic_DNA"/>
</dbReference>
<dbReference type="GO" id="GO:1904262">
    <property type="term" value="P:negative regulation of TORC1 signaling"/>
    <property type="evidence" value="ECO:0007669"/>
    <property type="project" value="TreeGrafter"/>
</dbReference>
<dbReference type="PANTHER" id="PTHR15435:SF2">
    <property type="entry name" value="KICSTOR COMPLEX PROTEIN KAPTIN"/>
    <property type="match status" value="1"/>
</dbReference>
<dbReference type="Proteomes" id="UP001177023">
    <property type="component" value="Unassembled WGS sequence"/>
</dbReference>
<comment type="caution">
    <text evidence="2">The sequence shown here is derived from an EMBL/GenBank/DDBJ whole genome shotgun (WGS) entry which is preliminary data.</text>
</comment>
<accession>A0AA36D5R9</accession>